<dbReference type="GO" id="GO:0000160">
    <property type="term" value="P:phosphorelay signal transduction system"/>
    <property type="evidence" value="ECO:0007669"/>
    <property type="project" value="InterPro"/>
</dbReference>
<protein>
    <submittedName>
        <fullName evidence="8">Two component, sigma54 specific, transcriptional regulator, Fis family</fullName>
    </submittedName>
</protein>
<organism evidence="8 9">
    <name type="scientific">Desulfurivibrio alkaliphilus (strain DSM 19089 / UNIQEM U267 / AHT2)</name>
    <dbReference type="NCBI Taxonomy" id="589865"/>
    <lineage>
        <taxon>Bacteria</taxon>
        <taxon>Pseudomonadati</taxon>
        <taxon>Thermodesulfobacteriota</taxon>
        <taxon>Desulfobulbia</taxon>
        <taxon>Desulfobulbales</taxon>
        <taxon>Desulfobulbaceae</taxon>
        <taxon>Desulfurivibrio</taxon>
    </lineage>
</organism>
<name>D6YZY8_DESAT</name>
<dbReference type="PANTHER" id="PTHR32071">
    <property type="entry name" value="TRANSCRIPTIONAL REGULATORY PROTEIN"/>
    <property type="match status" value="1"/>
</dbReference>
<gene>
    <name evidence="8" type="ordered locus">DaAHT2_0439</name>
</gene>
<dbReference type="SMART" id="SM00448">
    <property type="entry name" value="REC"/>
    <property type="match status" value="1"/>
</dbReference>
<dbReference type="SUPFAM" id="SSF52540">
    <property type="entry name" value="P-loop containing nucleoside triphosphate hydrolases"/>
    <property type="match status" value="1"/>
</dbReference>
<dbReference type="PROSITE" id="PS50110">
    <property type="entry name" value="RESPONSE_REGULATORY"/>
    <property type="match status" value="1"/>
</dbReference>
<dbReference type="GO" id="GO:0006355">
    <property type="term" value="P:regulation of DNA-templated transcription"/>
    <property type="evidence" value="ECO:0007669"/>
    <property type="project" value="InterPro"/>
</dbReference>
<dbReference type="GO" id="GO:0043565">
    <property type="term" value="F:sequence-specific DNA binding"/>
    <property type="evidence" value="ECO:0007669"/>
    <property type="project" value="InterPro"/>
</dbReference>
<dbReference type="InterPro" id="IPR027417">
    <property type="entry name" value="P-loop_NTPase"/>
</dbReference>
<keyword evidence="5" id="KW-0597">Phosphoprotein</keyword>
<dbReference type="PANTHER" id="PTHR32071:SF13">
    <property type="entry name" value="RESPONSE REGULATOR HSFA"/>
    <property type="match status" value="1"/>
</dbReference>
<dbReference type="SUPFAM" id="SSF52172">
    <property type="entry name" value="CheY-like"/>
    <property type="match status" value="1"/>
</dbReference>
<dbReference type="Gene3D" id="1.10.10.60">
    <property type="entry name" value="Homeodomain-like"/>
    <property type="match status" value="1"/>
</dbReference>
<dbReference type="Proteomes" id="UP000001508">
    <property type="component" value="Chromosome"/>
</dbReference>
<dbReference type="KEGG" id="dak:DaAHT2_0439"/>
<evidence type="ECO:0000313" key="8">
    <source>
        <dbReference type="EMBL" id="ADH85145.1"/>
    </source>
</evidence>
<keyword evidence="3" id="KW-0805">Transcription regulation</keyword>
<dbReference type="InterPro" id="IPR025944">
    <property type="entry name" value="Sigma_54_int_dom_CS"/>
</dbReference>
<reference evidence="9" key="1">
    <citation type="submission" date="2010-02" db="EMBL/GenBank/DDBJ databases">
        <title>Complete sequence of Desulfurivibrio alkaliphilus AHT2.</title>
        <authorList>
            <consortium name="US DOE Joint Genome Institute"/>
            <person name="Pitluck S."/>
            <person name="Chertkov O."/>
            <person name="Detter J.C."/>
            <person name="Han C."/>
            <person name="Tapia R."/>
            <person name="Larimer F."/>
            <person name="Land M."/>
            <person name="Hauser L."/>
            <person name="Kyrpides N."/>
            <person name="Mikhailova N."/>
            <person name="Sorokin D.Y."/>
            <person name="Muyzer G."/>
            <person name="Woyke T."/>
        </authorList>
    </citation>
    <scope>NUCLEOTIDE SEQUENCE [LARGE SCALE GENOMIC DNA]</scope>
    <source>
        <strain evidence="9">DSM 19089 / UNIQEM U267 / AHT2</strain>
    </source>
</reference>
<proteinExistence type="predicted"/>
<evidence type="ECO:0000259" key="7">
    <source>
        <dbReference type="PROSITE" id="PS50110"/>
    </source>
</evidence>
<keyword evidence="1" id="KW-0547">Nucleotide-binding</keyword>
<feature type="modified residue" description="4-aspartylphosphate" evidence="5">
    <location>
        <position position="60"/>
    </location>
</feature>
<dbReference type="InterPro" id="IPR011006">
    <property type="entry name" value="CheY-like_superfamily"/>
</dbReference>
<keyword evidence="9" id="KW-1185">Reference proteome</keyword>
<dbReference type="EMBL" id="CP001940">
    <property type="protein sequence ID" value="ADH85145.1"/>
    <property type="molecule type" value="Genomic_DNA"/>
</dbReference>
<evidence type="ECO:0000256" key="4">
    <source>
        <dbReference type="ARBA" id="ARBA00023163"/>
    </source>
</evidence>
<evidence type="ECO:0000259" key="6">
    <source>
        <dbReference type="PROSITE" id="PS50045"/>
    </source>
</evidence>
<feature type="domain" description="Response regulatory" evidence="7">
    <location>
        <begin position="10"/>
        <end position="125"/>
    </location>
</feature>
<dbReference type="CDD" id="cd00009">
    <property type="entry name" value="AAA"/>
    <property type="match status" value="1"/>
</dbReference>
<dbReference type="Gene3D" id="3.40.50.2300">
    <property type="match status" value="1"/>
</dbReference>
<dbReference type="PROSITE" id="PS00675">
    <property type="entry name" value="SIGMA54_INTERACT_1"/>
    <property type="match status" value="1"/>
</dbReference>
<dbReference type="PROSITE" id="PS50045">
    <property type="entry name" value="SIGMA54_INTERACT_4"/>
    <property type="match status" value="1"/>
</dbReference>
<sequence length="470" mass="52603">MGANTYPDQPILLVDDEEHALASFDIALKTHGITNTIRCPDGRRVPEIVADTEVEVILLDLIMPGISGQELLSQLNESHPEIPVIVITGVNEVETAVDCMRRGAFDYLVKPVKTDQMLPSVTRALEVRQLRRENSLLADRFFTNDLSHPEAFAGIITDHPKMQAVFQYCEAVAEGRQPVLITGETGVGKEEIAKALHRLSKRRGRFVTVNVAGLDDQLFTDTLFGHAKGAFTGADQARPGLVEKAKGGTLFLDEIGDLSPTSQVKLLRFLETREYYPLGSDQAKKTDARVLVATHKDPDQLRTEGALRNDLYYRLRTHHVHLPPLRERTEDIPLLLDHFLGEAAREFRKKKPVYHQEIIPLLKNYYFPGNIRELRAMVFDAMSGHRARLLRTETFIKAVQGKLGSPDQPRPAAPSYDTEWAQKLDRLPTLKAAAATLVEEALRRSGNNQRVAASLLGITPQALNQRLKRQ</sequence>
<feature type="domain" description="Sigma-54 factor interaction" evidence="6">
    <location>
        <begin position="155"/>
        <end position="383"/>
    </location>
</feature>
<dbReference type="InterPro" id="IPR025662">
    <property type="entry name" value="Sigma_54_int_dom_ATP-bd_1"/>
</dbReference>
<dbReference type="AlphaFoldDB" id="D6YZY8"/>
<evidence type="ECO:0000256" key="5">
    <source>
        <dbReference type="PROSITE-ProRule" id="PRU00169"/>
    </source>
</evidence>
<evidence type="ECO:0000256" key="2">
    <source>
        <dbReference type="ARBA" id="ARBA00022840"/>
    </source>
</evidence>
<dbReference type="InterPro" id="IPR001789">
    <property type="entry name" value="Sig_transdc_resp-reg_receiver"/>
</dbReference>
<dbReference type="HOGENOM" id="CLU_000445_0_6_7"/>
<dbReference type="SMART" id="SM00382">
    <property type="entry name" value="AAA"/>
    <property type="match status" value="1"/>
</dbReference>
<accession>D6YZY8</accession>
<evidence type="ECO:0000313" key="9">
    <source>
        <dbReference type="Proteomes" id="UP000001508"/>
    </source>
</evidence>
<dbReference type="Gene3D" id="1.10.8.60">
    <property type="match status" value="1"/>
</dbReference>
<dbReference type="InterPro" id="IPR002078">
    <property type="entry name" value="Sigma_54_int"/>
</dbReference>
<dbReference type="Pfam" id="PF00158">
    <property type="entry name" value="Sigma54_activat"/>
    <property type="match status" value="1"/>
</dbReference>
<evidence type="ECO:0000256" key="3">
    <source>
        <dbReference type="ARBA" id="ARBA00023015"/>
    </source>
</evidence>
<dbReference type="RefSeq" id="WP_013162676.1">
    <property type="nucleotide sequence ID" value="NC_014216.1"/>
</dbReference>
<dbReference type="OrthoDB" id="9814761at2"/>
<keyword evidence="4" id="KW-0804">Transcription</keyword>
<dbReference type="Gene3D" id="3.40.50.300">
    <property type="entry name" value="P-loop containing nucleotide triphosphate hydrolases"/>
    <property type="match status" value="1"/>
</dbReference>
<dbReference type="FunFam" id="3.40.50.300:FF:000006">
    <property type="entry name" value="DNA-binding transcriptional regulator NtrC"/>
    <property type="match status" value="1"/>
</dbReference>
<evidence type="ECO:0000256" key="1">
    <source>
        <dbReference type="ARBA" id="ARBA00022741"/>
    </source>
</evidence>
<dbReference type="STRING" id="589865.DaAHT2_0439"/>
<dbReference type="GO" id="GO:0005524">
    <property type="term" value="F:ATP binding"/>
    <property type="evidence" value="ECO:0007669"/>
    <property type="project" value="UniProtKB-KW"/>
</dbReference>
<keyword evidence="2" id="KW-0067">ATP-binding</keyword>
<dbReference type="Pfam" id="PF00072">
    <property type="entry name" value="Response_reg"/>
    <property type="match status" value="1"/>
</dbReference>
<dbReference type="InterPro" id="IPR002197">
    <property type="entry name" value="HTH_Fis"/>
</dbReference>
<dbReference type="InterPro" id="IPR058031">
    <property type="entry name" value="AAA_lid_NorR"/>
</dbReference>
<dbReference type="Pfam" id="PF25601">
    <property type="entry name" value="AAA_lid_14"/>
    <property type="match status" value="1"/>
</dbReference>
<dbReference type="InParanoid" id="D6YZY8"/>
<dbReference type="PROSITE" id="PS00688">
    <property type="entry name" value="SIGMA54_INTERACT_3"/>
    <property type="match status" value="1"/>
</dbReference>
<dbReference type="Pfam" id="PF02954">
    <property type="entry name" value="HTH_8"/>
    <property type="match status" value="1"/>
</dbReference>
<dbReference type="PRINTS" id="PR01590">
    <property type="entry name" value="HTHFIS"/>
</dbReference>
<dbReference type="InterPro" id="IPR003593">
    <property type="entry name" value="AAA+_ATPase"/>
</dbReference>
<dbReference type="eggNOG" id="COG2204">
    <property type="taxonomic scope" value="Bacteria"/>
</dbReference>